<dbReference type="InterPro" id="IPR025164">
    <property type="entry name" value="Toastrack_DUF4097"/>
</dbReference>
<evidence type="ECO:0000259" key="1">
    <source>
        <dbReference type="Pfam" id="PF13349"/>
    </source>
</evidence>
<keyword evidence="3" id="KW-1185">Reference proteome</keyword>
<reference evidence="2 3" key="1">
    <citation type="journal article" date="2023" name="Int. J. Syst. Evol. Microbiol.">
        <title>Streptococcus sciuri sp. nov., Staphylococcus marylandisciuri sp. nov. and Staphylococcus americanisciuri sp. nov., isolated from faeces of eastern grey squirrel (Sciurus carolinensis).</title>
        <authorList>
            <person name="Volokhov D.V."/>
            <person name="Zagorodnyaya T.A."/>
            <person name="Furtak V.A."/>
            <person name="Nattanmai G."/>
            <person name="Randall L."/>
            <person name="Jose S."/>
            <person name="Gao Y."/>
            <person name="Eisenberg T."/>
            <person name="Delmonte P."/>
            <person name="Blom J."/>
            <person name="Mitchell K.K."/>
        </authorList>
    </citation>
    <scope>NUCLEOTIDE SEQUENCE [LARGE SCALE GENOMIC DNA]</scope>
    <source>
        <strain evidence="2 3">SQ8-PEA</strain>
    </source>
</reference>
<name>A0ABT2QQB3_9STAP</name>
<feature type="domain" description="DUF4097" evidence="1">
    <location>
        <begin position="44"/>
        <end position="284"/>
    </location>
</feature>
<comment type="caution">
    <text evidence="2">The sequence shown here is derived from an EMBL/GenBank/DDBJ whole genome shotgun (WGS) entry which is preliminary data.</text>
</comment>
<evidence type="ECO:0000313" key="3">
    <source>
        <dbReference type="Proteomes" id="UP001209553"/>
    </source>
</evidence>
<dbReference type="RefSeq" id="WP_262855721.1">
    <property type="nucleotide sequence ID" value="NZ_JAOPKZ010000008.1"/>
</dbReference>
<dbReference type="Pfam" id="PF13349">
    <property type="entry name" value="DUF4097"/>
    <property type="match status" value="1"/>
</dbReference>
<sequence>MKKFFIVGFILFTICFVAATLTWFNVDKTHFKENKYHKPLDSHISKLSINLKDDIHTTTIIKEGKHFSIDYQGRRYVDVTKEKSEVSVKEKVNRKDTYGMNFNPFKRNDNCLVVTIPKQVNSNLEISNISGKIHFKNVHLNKVKLIPNTKAITYLAIDSSIINELRYSNEISNVNIQNSRILGGRIKVDSGEFNLEDTLLKNVALINHKDDITLKNMQPICNFKASSDESDININYRSKPKNVALKLNPVYGKEHITNPNFKDYRIGNGKNQIELYTYYGDINVK</sequence>
<gene>
    <name evidence="2" type="ORF">N9R04_05540</name>
</gene>
<protein>
    <submittedName>
        <fullName evidence="2">DUF4097 domain-containing protein</fullName>
    </submittedName>
</protein>
<evidence type="ECO:0000313" key="2">
    <source>
        <dbReference type="EMBL" id="MCU5746182.1"/>
    </source>
</evidence>
<proteinExistence type="predicted"/>
<dbReference type="Proteomes" id="UP001209553">
    <property type="component" value="Unassembled WGS sequence"/>
</dbReference>
<dbReference type="EMBL" id="JAOPKZ010000008">
    <property type="protein sequence ID" value="MCU5746182.1"/>
    <property type="molecule type" value="Genomic_DNA"/>
</dbReference>
<organism evidence="2 3">
    <name type="scientific">Staphylococcus marylandisciuri</name>
    <dbReference type="NCBI Taxonomy" id="2981529"/>
    <lineage>
        <taxon>Bacteria</taxon>
        <taxon>Bacillati</taxon>
        <taxon>Bacillota</taxon>
        <taxon>Bacilli</taxon>
        <taxon>Bacillales</taxon>
        <taxon>Staphylococcaceae</taxon>
        <taxon>Staphylococcus</taxon>
    </lineage>
</organism>
<accession>A0ABT2QQB3</accession>